<keyword evidence="3" id="KW-0547">Nucleotide-binding</keyword>
<keyword evidence="6" id="KW-0238">DNA-binding</keyword>
<dbReference type="GO" id="GO:0006265">
    <property type="term" value="P:DNA topological change"/>
    <property type="evidence" value="ECO:0007669"/>
    <property type="project" value="InterPro"/>
</dbReference>
<evidence type="ECO:0000256" key="7">
    <source>
        <dbReference type="ARBA" id="ARBA00023235"/>
    </source>
</evidence>
<comment type="caution">
    <text evidence="9">The sequence shown here is derived from an EMBL/GenBank/DDBJ whole genome shotgun (WGS) entry which is preliminary data.</text>
</comment>
<evidence type="ECO:0000313" key="10">
    <source>
        <dbReference type="Proteomes" id="UP001054857"/>
    </source>
</evidence>
<evidence type="ECO:0000256" key="6">
    <source>
        <dbReference type="ARBA" id="ARBA00023125"/>
    </source>
</evidence>
<dbReference type="Proteomes" id="UP001054857">
    <property type="component" value="Unassembled WGS sequence"/>
</dbReference>
<dbReference type="PANTHER" id="PTHR45866:SF1">
    <property type="entry name" value="DNA GYRASE SUBUNIT B, MITOCHONDRIAL"/>
    <property type="match status" value="1"/>
</dbReference>
<dbReference type="PROSITE" id="PS50880">
    <property type="entry name" value="TOPRIM"/>
    <property type="match status" value="1"/>
</dbReference>
<evidence type="ECO:0000259" key="8">
    <source>
        <dbReference type="PROSITE" id="PS50880"/>
    </source>
</evidence>
<evidence type="ECO:0000256" key="3">
    <source>
        <dbReference type="ARBA" id="ARBA00022741"/>
    </source>
</evidence>
<keyword evidence="5" id="KW-0799">Topoisomerase</keyword>
<comment type="similarity">
    <text evidence="2">Belongs to the type II topoisomerase GyrB family.</text>
</comment>
<dbReference type="Pfam" id="PF00986">
    <property type="entry name" value="DNA_gyraseB_C"/>
    <property type="match status" value="1"/>
</dbReference>
<organism evidence="9 10">
    <name type="scientific">Astrephomene gubernaculifera</name>
    <dbReference type="NCBI Taxonomy" id="47775"/>
    <lineage>
        <taxon>Eukaryota</taxon>
        <taxon>Viridiplantae</taxon>
        <taxon>Chlorophyta</taxon>
        <taxon>core chlorophytes</taxon>
        <taxon>Chlorophyceae</taxon>
        <taxon>CS clade</taxon>
        <taxon>Chlamydomonadales</taxon>
        <taxon>Astrephomenaceae</taxon>
        <taxon>Astrephomene</taxon>
    </lineage>
</organism>
<dbReference type="PRINTS" id="PR00418">
    <property type="entry name" value="TPI2FAMILY"/>
</dbReference>
<dbReference type="EMBL" id="BMAR01000003">
    <property type="protein sequence ID" value="GFR42403.1"/>
    <property type="molecule type" value="Genomic_DNA"/>
</dbReference>
<dbReference type="Pfam" id="PF01751">
    <property type="entry name" value="Toprim"/>
    <property type="match status" value="1"/>
</dbReference>
<protein>
    <recommendedName>
        <fullName evidence="8">Toprim domain-containing protein</fullName>
    </recommendedName>
</protein>
<gene>
    <name evidence="9" type="ORF">Agub_g3276</name>
</gene>
<keyword evidence="4" id="KW-0067">ATP-binding</keyword>
<dbReference type="InterPro" id="IPR013759">
    <property type="entry name" value="Topo_IIA_B_C"/>
</dbReference>
<dbReference type="AlphaFoldDB" id="A0AAD3DIZ0"/>
<dbReference type="GO" id="GO:0003677">
    <property type="term" value="F:DNA binding"/>
    <property type="evidence" value="ECO:0007669"/>
    <property type="project" value="UniProtKB-KW"/>
</dbReference>
<accession>A0AAD3DIZ0</accession>
<dbReference type="SUPFAM" id="SSF56719">
    <property type="entry name" value="Type II DNA topoisomerase"/>
    <property type="match status" value="1"/>
</dbReference>
<keyword evidence="10" id="KW-1185">Reference proteome</keyword>
<comment type="catalytic activity">
    <reaction evidence="1">
        <text>ATP-dependent breakage, passage and rejoining of double-stranded DNA.</text>
        <dbReference type="EC" id="5.6.2.2"/>
    </reaction>
</comment>
<keyword evidence="7" id="KW-0413">Isomerase</keyword>
<evidence type="ECO:0000256" key="1">
    <source>
        <dbReference type="ARBA" id="ARBA00000185"/>
    </source>
</evidence>
<dbReference type="InterPro" id="IPR013760">
    <property type="entry name" value="Topo_IIA-like_dom_sf"/>
</dbReference>
<name>A0AAD3DIZ0_9CHLO</name>
<feature type="domain" description="Toprim" evidence="8">
    <location>
        <begin position="1"/>
        <end position="56"/>
    </location>
</feature>
<dbReference type="InterPro" id="IPR002288">
    <property type="entry name" value="DNA_gyrase_B_C"/>
</dbReference>
<dbReference type="GO" id="GO:0005524">
    <property type="term" value="F:ATP binding"/>
    <property type="evidence" value="ECO:0007669"/>
    <property type="project" value="UniProtKB-KW"/>
</dbReference>
<dbReference type="PANTHER" id="PTHR45866">
    <property type="entry name" value="DNA GYRASE/TOPOISOMERASE SUBUNIT B"/>
    <property type="match status" value="1"/>
</dbReference>
<evidence type="ECO:0000256" key="2">
    <source>
        <dbReference type="ARBA" id="ARBA00010708"/>
    </source>
</evidence>
<sequence length="168" mass="18669">MAASLAFGFLSRYGKVVILTDADVDGAHIRALLLTFLFRYRPQLFHAGRVYVAVPPLYKVERGRSTWWAHDEAGLRQLLAEHRLGGAGAGVGSGVSVQRFKGLGEMMPQQLWDTTLNPETRLLRRLTVRDVSEADQLLTSLMGVHVAPRKALIEEYGRKLESIAVLDV</sequence>
<evidence type="ECO:0000256" key="4">
    <source>
        <dbReference type="ARBA" id="ARBA00022840"/>
    </source>
</evidence>
<proteinExistence type="inferred from homology"/>
<reference evidence="9 10" key="1">
    <citation type="journal article" date="2021" name="Sci. Rep.">
        <title>Genome sequencing of the multicellular alga Astrephomene provides insights into convergent evolution of germ-soma differentiation.</title>
        <authorList>
            <person name="Yamashita S."/>
            <person name="Yamamoto K."/>
            <person name="Matsuzaki R."/>
            <person name="Suzuki S."/>
            <person name="Yamaguchi H."/>
            <person name="Hirooka S."/>
            <person name="Minakuchi Y."/>
            <person name="Miyagishima S."/>
            <person name="Kawachi M."/>
            <person name="Toyoda A."/>
            <person name="Nozaki H."/>
        </authorList>
    </citation>
    <scope>NUCLEOTIDE SEQUENCE [LARGE SCALE GENOMIC DNA]</scope>
    <source>
        <strain evidence="9 10">NIES-4017</strain>
    </source>
</reference>
<dbReference type="GO" id="GO:0003918">
    <property type="term" value="F:DNA topoisomerase type II (double strand cut, ATP-hydrolyzing) activity"/>
    <property type="evidence" value="ECO:0007669"/>
    <property type="project" value="UniProtKB-EC"/>
</dbReference>
<dbReference type="Gene3D" id="3.40.50.670">
    <property type="match status" value="1"/>
</dbReference>
<evidence type="ECO:0000313" key="9">
    <source>
        <dbReference type="EMBL" id="GFR42403.1"/>
    </source>
</evidence>
<dbReference type="InterPro" id="IPR006171">
    <property type="entry name" value="TOPRIM_dom"/>
</dbReference>
<evidence type="ECO:0000256" key="5">
    <source>
        <dbReference type="ARBA" id="ARBA00023029"/>
    </source>
</evidence>